<evidence type="ECO:0000259" key="2">
    <source>
        <dbReference type="PROSITE" id="PS51737"/>
    </source>
</evidence>
<sequence>MISPVRRAAVYLRISFDQTGEGLAVARQRAQCAQIIEQRGWKLVEEFVDNSISASDARKNRPGYDALVKAYEAGQFNALVTYDLDRLTRQPRQLEDWIDAAEGRGLAVVTANGEADLTTDGGRLFARMKLAVARSEVERKSARQKVAAHQRAQLGRPPLGVRLTGYTAKGETIPDEADVVRRMFKMFDAGESLRSIARQLTDEGVHTRHGKAWNPSTVRDILTNPRYAGRAVYDGKPTGERGQWEALVTDDVFDAIQNRLSDPLRRTNRVGTDRRHLGSGLFLCAACGEPVSGWSQGRYRCKERHVNRARGPVDAWVREVIAARLRREDMVDLLAPAQADLAPLLNEAERLRNRLAATAADYDADRIDGHRYFTKTQAIKAELKGVESQLAAHRTGPALGDVLGAPDPAQAFLDSTLMAQRAVIAALCTVRLHKGTRGSRTFDYATVTVEPKQ</sequence>
<dbReference type="GO" id="GO:0000150">
    <property type="term" value="F:DNA strand exchange activity"/>
    <property type="evidence" value="ECO:0007669"/>
    <property type="project" value="InterPro"/>
</dbReference>
<evidence type="ECO:0000259" key="1">
    <source>
        <dbReference type="PROSITE" id="PS51736"/>
    </source>
</evidence>
<dbReference type="InterPro" id="IPR038109">
    <property type="entry name" value="DNA_bind_recomb_sf"/>
</dbReference>
<dbReference type="PROSITE" id="PS51736">
    <property type="entry name" value="RECOMBINASES_3"/>
    <property type="match status" value="1"/>
</dbReference>
<organism evidence="3 4">
    <name type="scientific">Mycolicibacterium litorale</name>
    <dbReference type="NCBI Taxonomy" id="758802"/>
    <lineage>
        <taxon>Bacteria</taxon>
        <taxon>Bacillati</taxon>
        <taxon>Actinomycetota</taxon>
        <taxon>Actinomycetes</taxon>
        <taxon>Mycobacteriales</taxon>
        <taxon>Mycobacteriaceae</taxon>
        <taxon>Mycolicibacterium</taxon>
    </lineage>
</organism>
<dbReference type="Proteomes" id="UP000515734">
    <property type="component" value="Chromosome"/>
</dbReference>
<dbReference type="PANTHER" id="PTHR30461">
    <property type="entry name" value="DNA-INVERTASE FROM LAMBDOID PROPHAGE"/>
    <property type="match status" value="1"/>
</dbReference>
<protein>
    <submittedName>
        <fullName evidence="3">Serine recombinase</fullName>
    </submittedName>
</protein>
<dbReference type="InterPro" id="IPR011109">
    <property type="entry name" value="DNA_bind_recombinase_dom"/>
</dbReference>
<dbReference type="RefSeq" id="WP_185292563.1">
    <property type="nucleotide sequence ID" value="NZ_AP023287.1"/>
</dbReference>
<dbReference type="SUPFAM" id="SSF53041">
    <property type="entry name" value="Resolvase-like"/>
    <property type="match status" value="1"/>
</dbReference>
<dbReference type="PROSITE" id="PS51737">
    <property type="entry name" value="RECOMBINASE_DNA_BIND"/>
    <property type="match status" value="1"/>
</dbReference>
<dbReference type="Gene3D" id="3.90.1750.20">
    <property type="entry name" value="Putative Large Serine Recombinase, Chain B, Domain 2"/>
    <property type="match status" value="1"/>
</dbReference>
<dbReference type="Pfam" id="PF07508">
    <property type="entry name" value="Recombinase"/>
    <property type="match status" value="1"/>
</dbReference>
<dbReference type="PANTHER" id="PTHR30461:SF23">
    <property type="entry name" value="DNA RECOMBINASE-RELATED"/>
    <property type="match status" value="1"/>
</dbReference>
<dbReference type="SMART" id="SM00857">
    <property type="entry name" value="Resolvase"/>
    <property type="match status" value="1"/>
</dbReference>
<evidence type="ECO:0000313" key="4">
    <source>
        <dbReference type="Proteomes" id="UP000515734"/>
    </source>
</evidence>
<dbReference type="Gene3D" id="3.40.50.1390">
    <property type="entry name" value="Resolvase, N-terminal catalytic domain"/>
    <property type="match status" value="1"/>
</dbReference>
<dbReference type="InterPro" id="IPR036162">
    <property type="entry name" value="Resolvase-like_N_sf"/>
</dbReference>
<dbReference type="EMBL" id="AP023287">
    <property type="protein sequence ID" value="BCI54681.1"/>
    <property type="molecule type" value="Genomic_DNA"/>
</dbReference>
<dbReference type="InterPro" id="IPR006119">
    <property type="entry name" value="Resolv_N"/>
</dbReference>
<dbReference type="InterPro" id="IPR050639">
    <property type="entry name" value="SSR_resolvase"/>
</dbReference>
<proteinExistence type="predicted"/>
<dbReference type="AlphaFoldDB" id="A0A6S6PAG6"/>
<dbReference type="Pfam" id="PF00239">
    <property type="entry name" value="Resolvase"/>
    <property type="match status" value="1"/>
</dbReference>
<reference evidence="3 4" key="1">
    <citation type="submission" date="2020-07" db="EMBL/GenBank/DDBJ databases">
        <title>Complete genome sequence of Mycolicibacterium litorale like strain isolated from cardiac implantable electronic device infection.</title>
        <authorList>
            <person name="Fukano H."/>
            <person name="Miyama H."/>
            <person name="Hoshino Y."/>
        </authorList>
    </citation>
    <scope>NUCLEOTIDE SEQUENCE [LARGE SCALE GENOMIC DNA]</scope>
    <source>
        <strain evidence="3 4">NIIDNTM18</strain>
    </source>
</reference>
<feature type="domain" description="Recombinase" evidence="2">
    <location>
        <begin position="158"/>
        <end position="266"/>
    </location>
</feature>
<gene>
    <name evidence="3" type="ORF">NIIDNTM18_39590</name>
</gene>
<accession>A0A6S6PAG6</accession>
<evidence type="ECO:0000313" key="3">
    <source>
        <dbReference type="EMBL" id="BCI54681.1"/>
    </source>
</evidence>
<dbReference type="CDD" id="cd00338">
    <property type="entry name" value="Ser_Recombinase"/>
    <property type="match status" value="1"/>
</dbReference>
<dbReference type="GO" id="GO:0003677">
    <property type="term" value="F:DNA binding"/>
    <property type="evidence" value="ECO:0007669"/>
    <property type="project" value="InterPro"/>
</dbReference>
<name>A0A6S6PAG6_9MYCO</name>
<feature type="domain" description="Resolvase/invertase-type recombinase catalytic" evidence="1">
    <location>
        <begin position="7"/>
        <end position="155"/>
    </location>
</feature>